<gene>
    <name evidence="5" type="ORF">E4665_08765</name>
</gene>
<name>A0A4Z0GP47_9BACL</name>
<dbReference type="InterPro" id="IPR050679">
    <property type="entry name" value="Bact_HTH_transcr_reg"/>
</dbReference>
<keyword evidence="2" id="KW-0238">DNA-binding</keyword>
<dbReference type="FunFam" id="1.10.10.10:FF:000079">
    <property type="entry name" value="GntR family transcriptional regulator"/>
    <property type="match status" value="1"/>
</dbReference>
<dbReference type="GO" id="GO:0003700">
    <property type="term" value="F:DNA-binding transcription factor activity"/>
    <property type="evidence" value="ECO:0007669"/>
    <property type="project" value="InterPro"/>
</dbReference>
<dbReference type="SMART" id="SM00345">
    <property type="entry name" value="HTH_GNTR"/>
    <property type="match status" value="1"/>
</dbReference>
<dbReference type="GO" id="GO:0045892">
    <property type="term" value="P:negative regulation of DNA-templated transcription"/>
    <property type="evidence" value="ECO:0007669"/>
    <property type="project" value="TreeGrafter"/>
</dbReference>
<dbReference type="InterPro" id="IPR036388">
    <property type="entry name" value="WH-like_DNA-bd_sf"/>
</dbReference>
<dbReference type="CDD" id="cd07377">
    <property type="entry name" value="WHTH_GntR"/>
    <property type="match status" value="1"/>
</dbReference>
<dbReference type="InterPro" id="IPR036390">
    <property type="entry name" value="WH_DNA-bd_sf"/>
</dbReference>
<keyword evidence="1" id="KW-0805">Transcription regulation</keyword>
<proteinExistence type="predicted"/>
<dbReference type="InterPro" id="IPR000524">
    <property type="entry name" value="Tscrpt_reg_HTH_GntR"/>
</dbReference>
<evidence type="ECO:0000313" key="5">
    <source>
        <dbReference type="EMBL" id="TGA98371.1"/>
    </source>
</evidence>
<evidence type="ECO:0000256" key="2">
    <source>
        <dbReference type="ARBA" id="ARBA00023125"/>
    </source>
</evidence>
<dbReference type="PROSITE" id="PS50949">
    <property type="entry name" value="HTH_GNTR"/>
    <property type="match status" value="1"/>
</dbReference>
<evidence type="ECO:0000256" key="1">
    <source>
        <dbReference type="ARBA" id="ARBA00023015"/>
    </source>
</evidence>
<reference evidence="5 6" key="1">
    <citation type="journal article" date="2015" name="Int. J. Syst. Evol. Microbiol.">
        <title>Sporolactobacillus shoreae sp. nov. and Sporolactobacillus spathodeae sp. nov., two spore-forming lactic acid bacteria isolated from tree barks in Thailand.</title>
        <authorList>
            <person name="Thamacharoensuk T."/>
            <person name="Kitahara M."/>
            <person name="Ohkuma M."/>
            <person name="Thongchul N."/>
            <person name="Tanasupawat S."/>
        </authorList>
    </citation>
    <scope>NUCLEOTIDE SEQUENCE [LARGE SCALE GENOMIC DNA]</scope>
    <source>
        <strain evidence="5 6">BK92</strain>
    </source>
</reference>
<dbReference type="PANTHER" id="PTHR44846">
    <property type="entry name" value="MANNOSYL-D-GLYCERATE TRANSPORT/METABOLISM SYSTEM REPRESSOR MNGR-RELATED"/>
    <property type="match status" value="1"/>
</dbReference>
<dbReference type="OrthoDB" id="457376at2"/>
<dbReference type="Proteomes" id="UP000298347">
    <property type="component" value="Unassembled WGS sequence"/>
</dbReference>
<protein>
    <submittedName>
        <fullName evidence="5">GntR family transcriptional regulator</fullName>
    </submittedName>
</protein>
<feature type="domain" description="HTH gntR-type" evidence="4">
    <location>
        <begin position="7"/>
        <end position="75"/>
    </location>
</feature>
<dbReference type="SUPFAM" id="SSF64288">
    <property type="entry name" value="Chorismate lyase-like"/>
    <property type="match status" value="1"/>
</dbReference>
<comment type="caution">
    <text evidence="5">The sequence shown here is derived from an EMBL/GenBank/DDBJ whole genome shotgun (WGS) entry which is preliminary data.</text>
</comment>
<evidence type="ECO:0000259" key="4">
    <source>
        <dbReference type="PROSITE" id="PS50949"/>
    </source>
</evidence>
<dbReference type="Pfam" id="PF07702">
    <property type="entry name" value="UTRA"/>
    <property type="match status" value="1"/>
</dbReference>
<dbReference type="GO" id="GO:0003677">
    <property type="term" value="F:DNA binding"/>
    <property type="evidence" value="ECO:0007669"/>
    <property type="project" value="UniProtKB-KW"/>
</dbReference>
<keyword evidence="3" id="KW-0804">Transcription</keyword>
<dbReference type="Gene3D" id="1.10.10.10">
    <property type="entry name" value="Winged helix-like DNA-binding domain superfamily/Winged helix DNA-binding domain"/>
    <property type="match status" value="1"/>
</dbReference>
<dbReference type="SMART" id="SM00866">
    <property type="entry name" value="UTRA"/>
    <property type="match status" value="1"/>
</dbReference>
<dbReference type="PANTHER" id="PTHR44846:SF1">
    <property type="entry name" value="MANNOSYL-D-GLYCERATE TRANSPORT_METABOLISM SYSTEM REPRESSOR MNGR-RELATED"/>
    <property type="match status" value="1"/>
</dbReference>
<dbReference type="AlphaFoldDB" id="A0A4Z0GP47"/>
<dbReference type="EMBL" id="SRJD01000008">
    <property type="protein sequence ID" value="TGA98371.1"/>
    <property type="molecule type" value="Genomic_DNA"/>
</dbReference>
<dbReference type="Pfam" id="PF00392">
    <property type="entry name" value="GntR"/>
    <property type="match status" value="1"/>
</dbReference>
<dbReference type="PRINTS" id="PR00035">
    <property type="entry name" value="HTHGNTR"/>
</dbReference>
<keyword evidence="6" id="KW-1185">Reference proteome</keyword>
<sequence length="239" mass="28023">MDRKTGIPLYLQLMDIITRDINNHVYRPGDQLPSEREFCSTYELSRITVRQALQELEREGYINKKHGKGTFVTKEIFQQNLINLYSFTDEMKRIGKKPSTKVTSFEIIPANDNIARRMKLTGHKQVIKAKRLRIADDEPLMYETSYLPRDVFINLTKEQLEKQAMYEIFQQDYHIGVTKAIEDFTATTMEKSEADFLHEEAGSPAILIKRYGYYNDQIIEYTTSIVSSLKFHYRVEISK</sequence>
<evidence type="ECO:0000313" key="6">
    <source>
        <dbReference type="Proteomes" id="UP000298347"/>
    </source>
</evidence>
<dbReference type="InterPro" id="IPR011663">
    <property type="entry name" value="UTRA"/>
</dbReference>
<dbReference type="SUPFAM" id="SSF46785">
    <property type="entry name" value="Winged helix' DNA-binding domain"/>
    <property type="match status" value="1"/>
</dbReference>
<evidence type="ECO:0000256" key="3">
    <source>
        <dbReference type="ARBA" id="ARBA00023163"/>
    </source>
</evidence>
<organism evidence="5 6">
    <name type="scientific">Sporolactobacillus shoreae</name>
    <dbReference type="NCBI Taxonomy" id="1465501"/>
    <lineage>
        <taxon>Bacteria</taxon>
        <taxon>Bacillati</taxon>
        <taxon>Bacillota</taxon>
        <taxon>Bacilli</taxon>
        <taxon>Bacillales</taxon>
        <taxon>Sporolactobacillaceae</taxon>
        <taxon>Sporolactobacillus</taxon>
    </lineage>
</organism>
<dbReference type="InterPro" id="IPR028978">
    <property type="entry name" value="Chorismate_lyase_/UTRA_dom_sf"/>
</dbReference>
<dbReference type="Gene3D" id="3.40.1410.10">
    <property type="entry name" value="Chorismate lyase-like"/>
    <property type="match status" value="1"/>
</dbReference>
<accession>A0A4Z0GP47</accession>